<dbReference type="PIRSF" id="PIRSF003161">
    <property type="entry name" value="FliG"/>
    <property type="match status" value="1"/>
</dbReference>
<dbReference type="PANTHER" id="PTHR30534:SF0">
    <property type="entry name" value="FLAGELLAR MOTOR SWITCH PROTEIN FLIG"/>
    <property type="match status" value="1"/>
</dbReference>
<dbReference type="NCBIfam" id="TIGR00207">
    <property type="entry name" value="fliG"/>
    <property type="match status" value="1"/>
</dbReference>
<comment type="similarity">
    <text evidence="3">Belongs to the FliG family.</text>
</comment>
<dbReference type="EMBL" id="RBIE01000001">
    <property type="protein sequence ID" value="RKQ63233.1"/>
    <property type="molecule type" value="Genomic_DNA"/>
</dbReference>
<keyword evidence="13" id="KW-0966">Cell projection</keyword>
<evidence type="ECO:0000313" key="14">
    <source>
        <dbReference type="Proteomes" id="UP000280881"/>
    </source>
</evidence>
<evidence type="ECO:0000256" key="7">
    <source>
        <dbReference type="ARBA" id="ARBA00022779"/>
    </source>
</evidence>
<dbReference type="Proteomes" id="UP000280881">
    <property type="component" value="Unassembled WGS sequence"/>
</dbReference>
<dbReference type="GO" id="GO:0071973">
    <property type="term" value="P:bacterial-type flagellum-dependent cell motility"/>
    <property type="evidence" value="ECO:0007669"/>
    <property type="project" value="InterPro"/>
</dbReference>
<gene>
    <name evidence="13" type="ORF">C7457_0096</name>
</gene>
<evidence type="ECO:0000256" key="6">
    <source>
        <dbReference type="ARBA" id="ARBA00022500"/>
    </source>
</evidence>
<keyword evidence="13" id="KW-0969">Cilium</keyword>
<comment type="subcellular location">
    <subcellularLocation>
        <location evidence="1">Bacterial flagellum basal body</location>
    </subcellularLocation>
    <subcellularLocation>
        <location evidence="2">Cell membrane</location>
        <topology evidence="2">Peripheral membrane protein</topology>
        <orientation evidence="2">Cytoplasmic side</orientation>
    </subcellularLocation>
</comment>
<evidence type="ECO:0000256" key="2">
    <source>
        <dbReference type="ARBA" id="ARBA00004413"/>
    </source>
</evidence>
<dbReference type="InterPro" id="IPR011002">
    <property type="entry name" value="FliG_a-hlx"/>
</dbReference>
<evidence type="ECO:0000259" key="10">
    <source>
        <dbReference type="Pfam" id="PF01706"/>
    </source>
</evidence>
<dbReference type="InterPro" id="IPR028263">
    <property type="entry name" value="FliG_N"/>
</dbReference>
<evidence type="ECO:0000313" key="13">
    <source>
        <dbReference type="EMBL" id="RKQ63233.1"/>
    </source>
</evidence>
<evidence type="ECO:0000259" key="12">
    <source>
        <dbReference type="Pfam" id="PF14842"/>
    </source>
</evidence>
<protein>
    <recommendedName>
        <fullName evidence="4">Flagellar motor switch protein FliG</fullName>
    </recommendedName>
</protein>
<dbReference type="OrthoDB" id="9780302at2"/>
<dbReference type="RefSeq" id="WP_121169434.1">
    <property type="nucleotide sequence ID" value="NZ_RBIE01000001.1"/>
</dbReference>
<feature type="domain" description="Flagellar motor switch protein FliG N-terminal" evidence="12">
    <location>
        <begin position="15"/>
        <end position="109"/>
    </location>
</feature>
<keyword evidence="13" id="KW-0282">Flagellum</keyword>
<dbReference type="Pfam" id="PF01706">
    <property type="entry name" value="FliG_C"/>
    <property type="match status" value="1"/>
</dbReference>
<evidence type="ECO:0000256" key="5">
    <source>
        <dbReference type="ARBA" id="ARBA00022475"/>
    </source>
</evidence>
<evidence type="ECO:0000256" key="4">
    <source>
        <dbReference type="ARBA" id="ARBA00021870"/>
    </source>
</evidence>
<comment type="caution">
    <text evidence="13">The sequence shown here is derived from an EMBL/GenBank/DDBJ whole genome shotgun (WGS) entry which is preliminary data.</text>
</comment>
<organism evidence="13 14">
    <name type="scientific">Thermovibrio guaymasensis</name>
    <dbReference type="NCBI Taxonomy" id="240167"/>
    <lineage>
        <taxon>Bacteria</taxon>
        <taxon>Pseudomonadati</taxon>
        <taxon>Aquificota</taxon>
        <taxon>Aquificia</taxon>
        <taxon>Desulfurobacteriales</taxon>
        <taxon>Desulfurobacteriaceae</taxon>
        <taxon>Thermovibrio</taxon>
    </lineage>
</organism>
<dbReference type="GO" id="GO:0005886">
    <property type="term" value="C:plasma membrane"/>
    <property type="evidence" value="ECO:0007669"/>
    <property type="project" value="UniProtKB-SubCell"/>
</dbReference>
<keyword evidence="7" id="KW-0283">Flagellar rotation</keyword>
<dbReference type="GO" id="GO:0009425">
    <property type="term" value="C:bacterial-type flagellum basal body"/>
    <property type="evidence" value="ECO:0007669"/>
    <property type="project" value="UniProtKB-SubCell"/>
</dbReference>
<feature type="domain" description="Flagellar motor switch protein FliG C-terminal" evidence="10">
    <location>
        <begin position="232"/>
        <end position="339"/>
    </location>
</feature>
<dbReference type="AlphaFoldDB" id="A0A420W7G2"/>
<dbReference type="GO" id="GO:0006935">
    <property type="term" value="P:chemotaxis"/>
    <property type="evidence" value="ECO:0007669"/>
    <property type="project" value="UniProtKB-KW"/>
</dbReference>
<evidence type="ECO:0000256" key="8">
    <source>
        <dbReference type="ARBA" id="ARBA00023136"/>
    </source>
</evidence>
<dbReference type="Gene3D" id="1.10.220.30">
    <property type="match status" value="3"/>
</dbReference>
<dbReference type="SUPFAM" id="SSF48029">
    <property type="entry name" value="FliG"/>
    <property type="match status" value="2"/>
</dbReference>
<dbReference type="InterPro" id="IPR023087">
    <property type="entry name" value="Flg_Motor_Flig_C"/>
</dbReference>
<evidence type="ECO:0000259" key="11">
    <source>
        <dbReference type="Pfam" id="PF14841"/>
    </source>
</evidence>
<keyword evidence="6" id="KW-0145">Chemotaxis</keyword>
<dbReference type="GO" id="GO:0003774">
    <property type="term" value="F:cytoskeletal motor activity"/>
    <property type="evidence" value="ECO:0007669"/>
    <property type="project" value="InterPro"/>
</dbReference>
<accession>A0A420W7G2</accession>
<proteinExistence type="inferred from homology"/>
<evidence type="ECO:0000256" key="9">
    <source>
        <dbReference type="ARBA" id="ARBA00023143"/>
    </source>
</evidence>
<dbReference type="PANTHER" id="PTHR30534">
    <property type="entry name" value="FLAGELLAR MOTOR SWITCH PROTEIN FLIG"/>
    <property type="match status" value="1"/>
</dbReference>
<dbReference type="PRINTS" id="PR00954">
    <property type="entry name" value="FLGMOTORFLIG"/>
</dbReference>
<keyword evidence="14" id="KW-1185">Reference proteome</keyword>
<feature type="domain" description="Flagellar motor switch protein FliG middle" evidence="11">
    <location>
        <begin position="125"/>
        <end position="203"/>
    </location>
</feature>
<evidence type="ECO:0000256" key="3">
    <source>
        <dbReference type="ARBA" id="ARBA00010299"/>
    </source>
</evidence>
<dbReference type="Pfam" id="PF14842">
    <property type="entry name" value="FliG_N"/>
    <property type="match status" value="1"/>
</dbReference>
<dbReference type="InterPro" id="IPR032779">
    <property type="entry name" value="FliG_M"/>
</dbReference>
<keyword evidence="9" id="KW-0975">Bacterial flagellum</keyword>
<evidence type="ECO:0000256" key="1">
    <source>
        <dbReference type="ARBA" id="ARBA00004117"/>
    </source>
</evidence>
<sequence>MPEEKGGDKHRTERITGAQKAAILILTLPEDVAVNVLKRLKDHELVKLAKTIFSLGTIKKDMVKLVLREAYDELGEIAPLKTAPEELRRLLEKALPPDKLKELLEESMLTESGRVVFEELKKMDPKFIAKLIEKEHPQIIAIILSQLPPMKAAEVIQYLPKRLGVTNVREEVIKRLAQLEKISMKTLKIVTEALEEELANIGAGKEQTLSGLDIAAEIVNNLPKDIATELLEEIRKENPSLADAIEERMFKFEDIIKLDNRAIIEILKAVDKNDLLLALKGAPQEILDKFLSNMSKRAAQMFLEDLEALGPVKKSDVEKARKKVIAIIKKLAEEGKIELGGAEELV</sequence>
<name>A0A420W7G2_9BACT</name>
<dbReference type="InterPro" id="IPR000090">
    <property type="entry name" value="Flg_Motor_Flig"/>
</dbReference>
<keyword evidence="5" id="KW-1003">Cell membrane</keyword>
<keyword evidence="8" id="KW-0472">Membrane</keyword>
<reference evidence="13 14" key="1">
    <citation type="submission" date="2018-10" db="EMBL/GenBank/DDBJ databases">
        <title>Genomic Encyclopedia of Type Strains, Phase IV (KMG-IV): sequencing the most valuable type-strain genomes for metagenomic binning, comparative biology and taxonomic classification.</title>
        <authorList>
            <person name="Goeker M."/>
        </authorList>
    </citation>
    <scope>NUCLEOTIDE SEQUENCE [LARGE SCALE GENOMIC DNA]</scope>
    <source>
        <strain evidence="13 14">DSM 15521</strain>
    </source>
</reference>
<dbReference type="Pfam" id="PF14841">
    <property type="entry name" value="FliG_M"/>
    <property type="match status" value="1"/>
</dbReference>